<dbReference type="Proteomes" id="UP001341245">
    <property type="component" value="Unassembled WGS sequence"/>
</dbReference>
<comment type="similarity">
    <text evidence="2 8">Belongs to the cytochrome P450 family.</text>
</comment>
<evidence type="ECO:0000256" key="8">
    <source>
        <dbReference type="RuleBase" id="RU000461"/>
    </source>
</evidence>
<dbReference type="PRINTS" id="PR01239">
    <property type="entry name" value="EP450IICYP52"/>
</dbReference>
<keyword evidence="5 8" id="KW-0560">Oxidoreductase</keyword>
<evidence type="ECO:0000256" key="4">
    <source>
        <dbReference type="ARBA" id="ARBA00022723"/>
    </source>
</evidence>
<evidence type="ECO:0000256" key="1">
    <source>
        <dbReference type="ARBA" id="ARBA00001971"/>
    </source>
</evidence>
<dbReference type="InterPro" id="IPR001128">
    <property type="entry name" value="Cyt_P450"/>
</dbReference>
<dbReference type="InterPro" id="IPR002402">
    <property type="entry name" value="Cyt_P450_E_grp-II"/>
</dbReference>
<dbReference type="PANTHER" id="PTHR24287">
    <property type="entry name" value="P450, PUTATIVE (EUROFUNG)-RELATED"/>
    <property type="match status" value="1"/>
</dbReference>
<comment type="caution">
    <text evidence="9">The sequence shown here is derived from an EMBL/GenBank/DDBJ whole genome shotgun (WGS) entry which is preliminary data.</text>
</comment>
<dbReference type="PANTHER" id="PTHR24287:SF1">
    <property type="entry name" value="P450, PUTATIVE (EUROFUNG)-RELATED"/>
    <property type="match status" value="1"/>
</dbReference>
<dbReference type="PROSITE" id="PS00086">
    <property type="entry name" value="CYTOCHROME_P450"/>
    <property type="match status" value="1"/>
</dbReference>
<evidence type="ECO:0000256" key="6">
    <source>
        <dbReference type="ARBA" id="ARBA00023004"/>
    </source>
</evidence>
<protein>
    <recommendedName>
        <fullName evidence="11">Cytochrome P450</fullName>
    </recommendedName>
</protein>
<sequence>MTFSTLLLPSCALSILYLLTSIISRKISVSRFKSIHGCLDPPALPQRERIIGLDLLKAGAAAVKAKNSLECAVRRIESTANTFSNTIVGLNIITTVDPANIQSILAQKFSDYDLGGRIYAWGPLVGKGVFTSDGPEWAHRRAIIRPNFTKQQVASLDMFERHFGHLLALLPRDGSTVDLQKFFFSMTLDSATEFLFGQSVGAQGAGHDSEADHFQRAFDFAQHQMPDRNRLGIMNLFVPNAKFKAACKIVHAWADRYVEQWLSDRRTHKAQQSTGENSKYVCLEQIADQVHDPKQLRDEMLNVLLAGRDTTAGLLSNAFHVLSRHPDVWRRLRTEVETLRGRLPTYEDLKGLKYLKCVLNEVLRLYPPVPTNARCAKVDTMLPTGGGPLRTSPVFVPKGSIVVYSIYALHRRHDIFGRTAEDFIPERWSSDSFDGPLRPGWGYIPFSGGPRICVGQQYALTEASYTIVRMCQNFVELQSRDHGPWREGLGLTLCSGEGTKVGLVPV</sequence>
<dbReference type="InterPro" id="IPR036396">
    <property type="entry name" value="Cyt_P450_sf"/>
</dbReference>
<keyword evidence="7 8" id="KW-0503">Monooxygenase</keyword>
<comment type="cofactor">
    <cofactor evidence="1">
        <name>heme</name>
        <dbReference type="ChEBI" id="CHEBI:30413"/>
    </cofactor>
</comment>
<dbReference type="Gene3D" id="1.10.630.10">
    <property type="entry name" value="Cytochrome P450"/>
    <property type="match status" value="1"/>
</dbReference>
<gene>
    <name evidence="9" type="ORF">QM012_002945</name>
</gene>
<keyword evidence="4 8" id="KW-0479">Metal-binding</keyword>
<dbReference type="Pfam" id="PF00067">
    <property type="entry name" value="p450"/>
    <property type="match status" value="1"/>
</dbReference>
<evidence type="ECO:0008006" key="11">
    <source>
        <dbReference type="Google" id="ProtNLM"/>
    </source>
</evidence>
<name>A0ABR0TBJ2_AURPU</name>
<reference evidence="9 10" key="1">
    <citation type="submission" date="2023-11" db="EMBL/GenBank/DDBJ databases">
        <title>Draft genome sequence and annotation of the polyextremotolerant black yeast-like fungus Aureobasidium pullulans NRRL 62042.</title>
        <authorList>
            <person name="Dielentheis-Frenken M.R.E."/>
            <person name="Wibberg D."/>
            <person name="Blank L.M."/>
            <person name="Tiso T."/>
        </authorList>
    </citation>
    <scope>NUCLEOTIDE SEQUENCE [LARGE SCALE GENOMIC DNA]</scope>
    <source>
        <strain evidence="9 10">NRRL 62042</strain>
    </source>
</reference>
<dbReference type="PRINTS" id="PR00464">
    <property type="entry name" value="EP450II"/>
</dbReference>
<dbReference type="InterPro" id="IPR017972">
    <property type="entry name" value="Cyt_P450_CS"/>
</dbReference>
<evidence type="ECO:0000256" key="5">
    <source>
        <dbReference type="ARBA" id="ARBA00023002"/>
    </source>
</evidence>
<evidence type="ECO:0000313" key="10">
    <source>
        <dbReference type="Proteomes" id="UP001341245"/>
    </source>
</evidence>
<dbReference type="CDD" id="cd11063">
    <property type="entry name" value="CYP52"/>
    <property type="match status" value="1"/>
</dbReference>
<evidence type="ECO:0000256" key="3">
    <source>
        <dbReference type="ARBA" id="ARBA00022617"/>
    </source>
</evidence>
<keyword evidence="6 8" id="KW-0408">Iron</keyword>
<dbReference type="EMBL" id="JASGXD010000014">
    <property type="protein sequence ID" value="KAK6001614.1"/>
    <property type="molecule type" value="Genomic_DNA"/>
</dbReference>
<evidence type="ECO:0000313" key="9">
    <source>
        <dbReference type="EMBL" id="KAK6001614.1"/>
    </source>
</evidence>
<keyword evidence="10" id="KW-1185">Reference proteome</keyword>
<proteinExistence type="inferred from homology"/>
<keyword evidence="3 8" id="KW-0349">Heme</keyword>
<accession>A0ABR0TBJ2</accession>
<dbReference type="SUPFAM" id="SSF48264">
    <property type="entry name" value="Cytochrome P450"/>
    <property type="match status" value="1"/>
</dbReference>
<dbReference type="InterPro" id="IPR002974">
    <property type="entry name" value="Cyt_P450_E_CYP52_ascomycetes"/>
</dbReference>
<evidence type="ECO:0000256" key="7">
    <source>
        <dbReference type="ARBA" id="ARBA00023033"/>
    </source>
</evidence>
<dbReference type="InterPro" id="IPR047146">
    <property type="entry name" value="Cyt_P450_E_CYP52_fungi"/>
</dbReference>
<organism evidence="9 10">
    <name type="scientific">Aureobasidium pullulans</name>
    <name type="common">Black yeast</name>
    <name type="synonym">Pullularia pullulans</name>
    <dbReference type="NCBI Taxonomy" id="5580"/>
    <lineage>
        <taxon>Eukaryota</taxon>
        <taxon>Fungi</taxon>
        <taxon>Dikarya</taxon>
        <taxon>Ascomycota</taxon>
        <taxon>Pezizomycotina</taxon>
        <taxon>Dothideomycetes</taxon>
        <taxon>Dothideomycetidae</taxon>
        <taxon>Dothideales</taxon>
        <taxon>Saccotheciaceae</taxon>
        <taxon>Aureobasidium</taxon>
    </lineage>
</organism>
<dbReference type="PRINTS" id="PR00385">
    <property type="entry name" value="P450"/>
</dbReference>
<evidence type="ECO:0000256" key="2">
    <source>
        <dbReference type="ARBA" id="ARBA00010617"/>
    </source>
</evidence>